<evidence type="ECO:0000313" key="2">
    <source>
        <dbReference type="Proteomes" id="UP000029223"/>
    </source>
</evidence>
<reference evidence="2" key="1">
    <citation type="submission" date="2014-09" db="EMBL/GenBank/DDBJ databases">
        <title>Vibrio variabilis JCM 19239. (C206) whole genome shotgun sequence.</title>
        <authorList>
            <person name="Sawabe T."/>
            <person name="Meirelles P."/>
            <person name="Nakanishi M."/>
            <person name="Sayaka M."/>
            <person name="Hattori M."/>
            <person name="Ohkuma M."/>
        </authorList>
    </citation>
    <scope>NUCLEOTIDE SEQUENCE [LARGE SCALE GENOMIC DNA]</scope>
    <source>
        <strain evidence="2">JCM 19239</strain>
    </source>
</reference>
<dbReference type="Proteomes" id="UP000029223">
    <property type="component" value="Unassembled WGS sequence"/>
</dbReference>
<name>A0ABQ0JJN2_9VIBR</name>
<sequence>MEAASAECEYIVLLEDSPPDKPDPIGLAVASMHFEVLFLKLRSPAW</sequence>
<gene>
    <name evidence="1" type="ORF">JCM19239_5052</name>
</gene>
<organism evidence="1 2">
    <name type="scientific">Vibrio variabilis</name>
    <dbReference type="NCBI Taxonomy" id="990271"/>
    <lineage>
        <taxon>Bacteria</taxon>
        <taxon>Pseudomonadati</taxon>
        <taxon>Pseudomonadota</taxon>
        <taxon>Gammaproteobacteria</taxon>
        <taxon>Vibrionales</taxon>
        <taxon>Vibrionaceae</taxon>
        <taxon>Vibrio</taxon>
    </lineage>
</organism>
<protein>
    <submittedName>
        <fullName evidence="1">Uncharacterized protein</fullName>
    </submittedName>
</protein>
<keyword evidence="2" id="KW-1185">Reference proteome</keyword>
<comment type="caution">
    <text evidence="1">The sequence shown here is derived from an EMBL/GenBank/DDBJ whole genome shotgun (WGS) entry which is preliminary data.</text>
</comment>
<accession>A0ABQ0JJN2</accession>
<evidence type="ECO:0000313" key="1">
    <source>
        <dbReference type="EMBL" id="GAL28946.1"/>
    </source>
</evidence>
<proteinExistence type="predicted"/>
<dbReference type="EMBL" id="BBMS01000053">
    <property type="protein sequence ID" value="GAL28946.1"/>
    <property type="molecule type" value="Genomic_DNA"/>
</dbReference>